<reference evidence="1" key="1">
    <citation type="submission" date="2018-06" db="EMBL/GenBank/DDBJ databases">
        <authorList>
            <person name="Zhirakovskaya E."/>
        </authorList>
    </citation>
    <scope>NUCLEOTIDE SEQUENCE</scope>
</reference>
<proteinExistence type="predicted"/>
<dbReference type="AlphaFoldDB" id="A0A3B0T2B3"/>
<gene>
    <name evidence="1" type="ORF">MNBD_ALPHA01-1277</name>
</gene>
<evidence type="ECO:0000313" key="1">
    <source>
        <dbReference type="EMBL" id="VAW06479.1"/>
    </source>
</evidence>
<organism evidence="1">
    <name type="scientific">hydrothermal vent metagenome</name>
    <dbReference type="NCBI Taxonomy" id="652676"/>
    <lineage>
        <taxon>unclassified sequences</taxon>
        <taxon>metagenomes</taxon>
        <taxon>ecological metagenomes</taxon>
    </lineage>
</organism>
<accession>A0A3B0T2B3</accession>
<sequence>MLKKGYIFTMTKNKDHHNNVTGSSIPPDDPVTKDMETIAARYLDLWQDNLRHWTRDPDRVKKRDD</sequence>
<name>A0A3B0T2B3_9ZZZZ</name>
<protein>
    <submittedName>
        <fullName evidence="1">Uncharacterized protein</fullName>
    </submittedName>
</protein>
<dbReference type="EMBL" id="UOEJ01000242">
    <property type="protein sequence ID" value="VAW06479.1"/>
    <property type="molecule type" value="Genomic_DNA"/>
</dbReference>